<dbReference type="Proteomes" id="UP000029381">
    <property type="component" value="Unassembled WGS sequence"/>
</dbReference>
<organism evidence="1 2">
    <name type="scientific">Tetragenococcus muriaticus 3MR10-3</name>
    <dbReference type="NCBI Taxonomy" id="1302648"/>
    <lineage>
        <taxon>Bacteria</taxon>
        <taxon>Bacillati</taxon>
        <taxon>Bacillota</taxon>
        <taxon>Bacilli</taxon>
        <taxon>Lactobacillales</taxon>
        <taxon>Enterococcaceae</taxon>
        <taxon>Tetragenococcus</taxon>
    </lineage>
</organism>
<dbReference type="EMBL" id="JPVT01000075">
    <property type="protein sequence ID" value="KFN91797.1"/>
    <property type="molecule type" value="Genomic_DNA"/>
</dbReference>
<dbReference type="PATRIC" id="fig|1302648.3.peg.838"/>
<protein>
    <submittedName>
        <fullName evidence="1">Uncharacterized protein</fullName>
    </submittedName>
</protein>
<name>A0A091C6R9_9ENTE</name>
<reference evidence="1 2" key="1">
    <citation type="submission" date="2014-08" db="EMBL/GenBank/DDBJ databases">
        <title>Genome sequence of Tetragenococcus muriaticus.</title>
        <authorList>
            <person name="Chuea-nongthon C."/>
            <person name="Rodtong S."/>
            <person name="Yongsawatdigul J."/>
            <person name="Steele J.L."/>
            <person name="Liu X.-y."/>
            <person name="Speers J."/>
            <person name="Glasner J.D."/>
            <person name="Neeno-Eckwall E.C."/>
        </authorList>
    </citation>
    <scope>NUCLEOTIDE SEQUENCE [LARGE SCALE GENOMIC DNA]</scope>
    <source>
        <strain evidence="1 2">3MR10-3</strain>
    </source>
</reference>
<gene>
    <name evidence="1" type="ORF">TMU3MR103_0863</name>
</gene>
<comment type="caution">
    <text evidence="1">The sequence shown here is derived from an EMBL/GenBank/DDBJ whole genome shotgun (WGS) entry which is preliminary data.</text>
</comment>
<evidence type="ECO:0000313" key="1">
    <source>
        <dbReference type="EMBL" id="KFN91797.1"/>
    </source>
</evidence>
<evidence type="ECO:0000313" key="2">
    <source>
        <dbReference type="Proteomes" id="UP000029381"/>
    </source>
</evidence>
<proteinExistence type="predicted"/>
<accession>A0A091C6R9</accession>
<dbReference type="AlphaFoldDB" id="A0A091C6R9"/>
<sequence>MVNHAGRLAPGWNKQADLLFEEGVFLKDENHVDLKKYQWED</sequence>
<keyword evidence="2" id="KW-1185">Reference proteome</keyword>